<keyword evidence="6" id="KW-1185">Reference proteome</keyword>
<dbReference type="InterPro" id="IPR006683">
    <property type="entry name" value="Thioestr_dom"/>
</dbReference>
<evidence type="ECO:0000256" key="2">
    <source>
        <dbReference type="SAM" id="MobiDB-lite"/>
    </source>
</evidence>
<evidence type="ECO:0000259" key="3">
    <source>
        <dbReference type="Pfam" id="PF03061"/>
    </source>
</evidence>
<organism evidence="5 6">
    <name type="scientific">Pseudonocardia bannensis</name>
    <dbReference type="NCBI Taxonomy" id="630973"/>
    <lineage>
        <taxon>Bacteria</taxon>
        <taxon>Bacillati</taxon>
        <taxon>Actinomycetota</taxon>
        <taxon>Actinomycetes</taxon>
        <taxon>Pseudonocardiales</taxon>
        <taxon>Pseudonocardiaceae</taxon>
        <taxon>Pseudonocardia</taxon>
    </lineage>
</organism>
<keyword evidence="1" id="KW-0378">Hydrolase</keyword>
<comment type="caution">
    <text evidence="5">The sequence shown here is derived from an EMBL/GenBank/DDBJ whole genome shotgun (WGS) entry which is preliminary data.</text>
</comment>
<protein>
    <submittedName>
        <fullName evidence="5">PaaI family thioesterase</fullName>
    </submittedName>
</protein>
<dbReference type="InterPro" id="IPR029069">
    <property type="entry name" value="HotDog_dom_sf"/>
</dbReference>
<dbReference type="EMBL" id="JAAXKZ010000126">
    <property type="protein sequence ID" value="NMH94692.1"/>
    <property type="molecule type" value="Genomic_DNA"/>
</dbReference>
<feature type="domain" description="Acyl-CoA thioesterase-like N-terminal HotDog" evidence="4">
    <location>
        <begin position="210"/>
        <end position="294"/>
    </location>
</feature>
<dbReference type="Pfam" id="PF03061">
    <property type="entry name" value="4HBT"/>
    <property type="match status" value="1"/>
</dbReference>
<dbReference type="PANTHER" id="PTHR43240">
    <property type="entry name" value="1,4-DIHYDROXY-2-NAPHTHOYL-COA THIOESTERASE 1"/>
    <property type="match status" value="1"/>
</dbReference>
<evidence type="ECO:0000259" key="4">
    <source>
        <dbReference type="Pfam" id="PF13622"/>
    </source>
</evidence>
<dbReference type="RefSeq" id="WP_169415372.1">
    <property type="nucleotide sequence ID" value="NZ_JAAXKZ010000126.1"/>
</dbReference>
<evidence type="ECO:0000313" key="6">
    <source>
        <dbReference type="Proteomes" id="UP000586918"/>
    </source>
</evidence>
<dbReference type="GO" id="GO:0016289">
    <property type="term" value="F:acyl-CoA hydrolase activity"/>
    <property type="evidence" value="ECO:0007669"/>
    <property type="project" value="UniProtKB-ARBA"/>
</dbReference>
<evidence type="ECO:0000256" key="1">
    <source>
        <dbReference type="ARBA" id="ARBA00022801"/>
    </source>
</evidence>
<dbReference type="InterPro" id="IPR049449">
    <property type="entry name" value="TesB_ACOT8-like_N"/>
</dbReference>
<dbReference type="NCBIfam" id="TIGR00369">
    <property type="entry name" value="unchar_dom_1"/>
    <property type="match status" value="1"/>
</dbReference>
<name>A0A848DPI1_9PSEU</name>
<dbReference type="SUPFAM" id="SSF54637">
    <property type="entry name" value="Thioesterase/thiol ester dehydrase-isomerase"/>
    <property type="match status" value="2"/>
</dbReference>
<gene>
    <name evidence="5" type="ORF">HF519_24590</name>
</gene>
<sequence>MEQDRAVRTPMGRAAADGSPAHPSDGSRPAALTALRERLAVAPVERGVGTAATALSPGRVRLEVPLRPDLVGADGTVNAAVLTTTADCAIGMSVHSSVPGSRGGPTVELRLDHVGPVGAGARTLIVDGSVVHSDTRTGAGRAVLTDDTGVLVAHAVGTMAVDPLREGVPALGDAAAPGGGEAFDPVGLAALAGADPDGDPAELRMTVRGSMSNLRGKVHGGVLMGFAHVAQDRFQAAHGVAVRRVSCTVDYLRPVPLDAGELVCRSEFVRRGRRFWTVRTTVSRSDGKPVALAAGTGVLLAP</sequence>
<accession>A0A848DPI1</accession>
<dbReference type="Proteomes" id="UP000586918">
    <property type="component" value="Unassembled WGS sequence"/>
</dbReference>
<dbReference type="CDD" id="cd03443">
    <property type="entry name" value="PaaI_thioesterase"/>
    <property type="match status" value="2"/>
</dbReference>
<feature type="region of interest" description="Disordered" evidence="2">
    <location>
        <begin position="1"/>
        <end position="29"/>
    </location>
</feature>
<dbReference type="Gene3D" id="3.10.129.10">
    <property type="entry name" value="Hotdog Thioesterase"/>
    <property type="match status" value="2"/>
</dbReference>
<proteinExistence type="predicted"/>
<reference evidence="5 6" key="1">
    <citation type="submission" date="2020-04" db="EMBL/GenBank/DDBJ databases">
        <authorList>
            <person name="Klaysubun C."/>
            <person name="Duangmal K."/>
            <person name="Lipun K."/>
        </authorList>
    </citation>
    <scope>NUCLEOTIDE SEQUENCE [LARGE SCALE GENOMIC DNA]</scope>
    <source>
        <strain evidence="5 6">DSM 45300</strain>
    </source>
</reference>
<dbReference type="AlphaFoldDB" id="A0A848DPI1"/>
<dbReference type="Pfam" id="PF13622">
    <property type="entry name" value="4HBT_3"/>
    <property type="match status" value="1"/>
</dbReference>
<evidence type="ECO:0000313" key="5">
    <source>
        <dbReference type="EMBL" id="NMH94692.1"/>
    </source>
</evidence>
<dbReference type="InterPro" id="IPR003736">
    <property type="entry name" value="PAAI_dom"/>
</dbReference>
<feature type="domain" description="Thioesterase" evidence="3">
    <location>
        <begin position="75"/>
        <end position="152"/>
    </location>
</feature>